<gene>
    <name evidence="9" type="ORF">IMF26_00890</name>
</gene>
<dbReference type="CDD" id="cd06261">
    <property type="entry name" value="TM_PBP2"/>
    <property type="match status" value="1"/>
</dbReference>
<feature type="transmembrane region" description="Helical" evidence="7">
    <location>
        <begin position="256"/>
        <end position="278"/>
    </location>
</feature>
<dbReference type="PROSITE" id="PS50928">
    <property type="entry name" value="ABC_TM1"/>
    <property type="match status" value="1"/>
</dbReference>
<name>A0AAT9LDE4_9FIRM</name>
<feature type="transmembrane region" description="Helical" evidence="7">
    <location>
        <begin position="99"/>
        <end position="122"/>
    </location>
</feature>
<feature type="transmembrane region" description="Helical" evidence="7">
    <location>
        <begin position="190"/>
        <end position="209"/>
    </location>
</feature>
<feature type="transmembrane region" description="Helical" evidence="7">
    <location>
        <begin position="161"/>
        <end position="183"/>
    </location>
</feature>
<dbReference type="InterPro" id="IPR035906">
    <property type="entry name" value="MetI-like_sf"/>
</dbReference>
<dbReference type="PANTHER" id="PTHR43163:SF6">
    <property type="entry name" value="DIPEPTIDE TRANSPORT SYSTEM PERMEASE PROTEIN DPPB-RELATED"/>
    <property type="match status" value="1"/>
</dbReference>
<keyword evidence="2 7" id="KW-0813">Transport</keyword>
<keyword evidence="6 7" id="KW-0472">Membrane</keyword>
<dbReference type="KEGG" id="fcz:IMF26_00890"/>
<evidence type="ECO:0000259" key="8">
    <source>
        <dbReference type="PROSITE" id="PS50928"/>
    </source>
</evidence>
<evidence type="ECO:0000256" key="3">
    <source>
        <dbReference type="ARBA" id="ARBA00022475"/>
    </source>
</evidence>
<comment type="subcellular location">
    <subcellularLocation>
        <location evidence="1 7">Cell membrane</location>
        <topology evidence="1 7">Multi-pass membrane protein</topology>
    </subcellularLocation>
</comment>
<dbReference type="InterPro" id="IPR045621">
    <property type="entry name" value="BPD_transp_1_N"/>
</dbReference>
<feature type="transmembrane region" description="Helical" evidence="7">
    <location>
        <begin position="134"/>
        <end position="155"/>
    </location>
</feature>
<feature type="transmembrane region" description="Helical" evidence="7">
    <location>
        <begin position="290"/>
        <end position="316"/>
    </location>
</feature>
<keyword evidence="3" id="KW-1003">Cell membrane</keyword>
<dbReference type="EMBL" id="CP062796">
    <property type="protein sequence ID" value="QUL98683.1"/>
    <property type="molecule type" value="Genomic_DNA"/>
</dbReference>
<evidence type="ECO:0000313" key="9">
    <source>
        <dbReference type="EMBL" id="QUL98683.1"/>
    </source>
</evidence>
<dbReference type="Pfam" id="PF00528">
    <property type="entry name" value="BPD_transp_1"/>
    <property type="match status" value="1"/>
</dbReference>
<sequence length="323" mass="36162">MLNYVVRRLLQMIPLLIGISIINFTIMHLAPGDPVLLLSERNATPEELARIRALYGLDEPIHVQYVKWLGHVLKGDFGRSFVDGRPVMDHILERLPYTLYLNFIVMIIIYLVAIPVGVISALRQYSKFDHAVTFFTFLGQALPSFWFALLLIYAVGIKSNWLPIAGVATIGVNVKTSGLWATILDRAKYLILPVTVVSLGSMAGIARYMRSSMLEVIRQDYVRTARAKGLPEKAVIIKHALRNALLPIVTLLGFELPALFSGTAIIETIFSWPGLGLLSMRAIFQRDYQIVMAMNMIGATLMVLGNFLADILYVIVDPRIKYS</sequence>
<reference evidence="9" key="2">
    <citation type="journal article" date="2023" name="Biology">
        <title>Prokaryotic Life Associated with Coal-Fire Gas Vents Revealed by Metagenomics.</title>
        <authorList>
            <person name="Kadnikov V.V."/>
            <person name="Mardanov A.V."/>
            <person name="Beletsky A.V."/>
            <person name="Karnachuk O.V."/>
            <person name="Ravin N.V."/>
        </authorList>
    </citation>
    <scope>NUCLEOTIDE SEQUENCE</scope>
    <source>
        <strain evidence="9">Bu02</strain>
    </source>
</reference>
<feature type="transmembrane region" description="Helical" evidence="7">
    <location>
        <begin position="12"/>
        <end position="30"/>
    </location>
</feature>
<protein>
    <submittedName>
        <fullName evidence="9">ABC transporter permease</fullName>
    </submittedName>
</protein>
<accession>A0AAT9LDE4</accession>
<dbReference type="PANTHER" id="PTHR43163">
    <property type="entry name" value="DIPEPTIDE TRANSPORT SYSTEM PERMEASE PROTEIN DPPB-RELATED"/>
    <property type="match status" value="1"/>
</dbReference>
<evidence type="ECO:0000256" key="4">
    <source>
        <dbReference type="ARBA" id="ARBA00022692"/>
    </source>
</evidence>
<evidence type="ECO:0000256" key="1">
    <source>
        <dbReference type="ARBA" id="ARBA00004651"/>
    </source>
</evidence>
<keyword evidence="5 7" id="KW-1133">Transmembrane helix</keyword>
<evidence type="ECO:0000256" key="6">
    <source>
        <dbReference type="ARBA" id="ARBA00023136"/>
    </source>
</evidence>
<dbReference type="Pfam" id="PF19300">
    <property type="entry name" value="BPD_transp_1_N"/>
    <property type="match status" value="1"/>
</dbReference>
<organism evidence="9">
    <name type="scientific">Candidatus Fermentithermobacillus carboniphilus</name>
    <dbReference type="NCBI Taxonomy" id="3085328"/>
    <lineage>
        <taxon>Bacteria</taxon>
        <taxon>Bacillati</taxon>
        <taxon>Bacillota</taxon>
        <taxon>Candidatus Fermentithermobacillia</taxon>
        <taxon>Candidatus Fermentithermobacillales</taxon>
        <taxon>Candidatus Fermentithermobacillaceae</taxon>
        <taxon>Candidatus Fermentithermobacillus</taxon>
    </lineage>
</organism>
<dbReference type="InterPro" id="IPR000515">
    <property type="entry name" value="MetI-like"/>
</dbReference>
<proteinExistence type="inferred from homology"/>
<evidence type="ECO:0000256" key="2">
    <source>
        <dbReference type="ARBA" id="ARBA00022448"/>
    </source>
</evidence>
<reference evidence="9" key="1">
    <citation type="submission" date="2020-10" db="EMBL/GenBank/DDBJ databases">
        <authorList>
            <person name="Kadnikov V."/>
            <person name="Beletsky A.V."/>
            <person name="Mardanov A.V."/>
            <person name="Karnachuk O.V."/>
            <person name="Ravin N.V."/>
        </authorList>
    </citation>
    <scope>NUCLEOTIDE SEQUENCE</scope>
    <source>
        <strain evidence="9">Bu02</strain>
    </source>
</reference>
<dbReference type="GO" id="GO:0071916">
    <property type="term" value="F:dipeptide transmembrane transporter activity"/>
    <property type="evidence" value="ECO:0007669"/>
    <property type="project" value="TreeGrafter"/>
</dbReference>
<dbReference type="Gene3D" id="1.10.3720.10">
    <property type="entry name" value="MetI-like"/>
    <property type="match status" value="1"/>
</dbReference>
<feature type="domain" description="ABC transmembrane type-1" evidence="8">
    <location>
        <begin position="95"/>
        <end position="309"/>
    </location>
</feature>
<keyword evidence="4 7" id="KW-0812">Transmembrane</keyword>
<evidence type="ECO:0000256" key="5">
    <source>
        <dbReference type="ARBA" id="ARBA00022989"/>
    </source>
</evidence>
<dbReference type="GO" id="GO:0005886">
    <property type="term" value="C:plasma membrane"/>
    <property type="evidence" value="ECO:0007669"/>
    <property type="project" value="UniProtKB-SubCell"/>
</dbReference>
<evidence type="ECO:0000256" key="7">
    <source>
        <dbReference type="RuleBase" id="RU363032"/>
    </source>
</evidence>
<dbReference type="AlphaFoldDB" id="A0AAT9LDE4"/>
<comment type="similarity">
    <text evidence="7">Belongs to the binding-protein-dependent transport system permease family.</text>
</comment>
<dbReference type="SUPFAM" id="SSF161098">
    <property type="entry name" value="MetI-like"/>
    <property type="match status" value="1"/>
</dbReference>